<accession>A0A239NB88</accession>
<sequence length="199" mass="21996">MVEVNSADLAWLDGDESEIDSTLGHAWSLTFIRGVDEVEALRRLGARENDIRPFTSSECPLPEAVRAWRSGEWTVVIEAAAMQLVKAEIMDVLSTGTETIMIFSNVNAWSRFEYLVDGEVVTSFDLASPDWREGSDPDRFVEMMRDAGFDPDGGPDDDDIDFDESDDAEGSLFLLTARLTGVVLTREIFNGPLLGAIVK</sequence>
<evidence type="ECO:0000313" key="1">
    <source>
        <dbReference type="EMBL" id="SNT51498.1"/>
    </source>
</evidence>
<dbReference type="OrthoDB" id="4173390at2"/>
<proteinExistence type="predicted"/>
<protein>
    <submittedName>
        <fullName evidence="1">Uncharacterized protein</fullName>
    </submittedName>
</protein>
<dbReference type="Proteomes" id="UP000198282">
    <property type="component" value="Unassembled WGS sequence"/>
</dbReference>
<reference evidence="1 2" key="1">
    <citation type="submission" date="2017-06" db="EMBL/GenBank/DDBJ databases">
        <authorList>
            <person name="Kim H.J."/>
            <person name="Triplett B.A."/>
        </authorList>
    </citation>
    <scope>NUCLEOTIDE SEQUENCE [LARGE SCALE GENOMIC DNA]</scope>
    <source>
        <strain evidence="1 2">CGMCC 4.2132</strain>
    </source>
</reference>
<dbReference type="InterPro" id="IPR045592">
    <property type="entry name" value="DUF6461"/>
</dbReference>
<dbReference type="RefSeq" id="WP_143653472.1">
    <property type="nucleotide sequence ID" value="NZ_FZOD01000053.1"/>
</dbReference>
<dbReference type="Pfam" id="PF20062">
    <property type="entry name" value="DUF6461"/>
    <property type="match status" value="1"/>
</dbReference>
<dbReference type="AlphaFoldDB" id="A0A239NB88"/>
<organism evidence="1 2">
    <name type="scientific">Streptosporangium subroseum</name>
    <dbReference type="NCBI Taxonomy" id="106412"/>
    <lineage>
        <taxon>Bacteria</taxon>
        <taxon>Bacillati</taxon>
        <taxon>Actinomycetota</taxon>
        <taxon>Actinomycetes</taxon>
        <taxon>Streptosporangiales</taxon>
        <taxon>Streptosporangiaceae</taxon>
        <taxon>Streptosporangium</taxon>
    </lineage>
</organism>
<dbReference type="EMBL" id="FZOD01000053">
    <property type="protein sequence ID" value="SNT51498.1"/>
    <property type="molecule type" value="Genomic_DNA"/>
</dbReference>
<evidence type="ECO:0000313" key="2">
    <source>
        <dbReference type="Proteomes" id="UP000198282"/>
    </source>
</evidence>
<gene>
    <name evidence="1" type="ORF">SAMN05216276_105360</name>
</gene>
<keyword evidence="2" id="KW-1185">Reference proteome</keyword>
<name>A0A239NB88_9ACTN</name>